<evidence type="ECO:0000313" key="1">
    <source>
        <dbReference type="EMBL" id="QHT28075.1"/>
    </source>
</evidence>
<protein>
    <submittedName>
        <fullName evidence="1">Uncharacterized protein</fullName>
    </submittedName>
</protein>
<reference evidence="1" key="1">
    <citation type="journal article" date="2020" name="Nature">
        <title>Giant virus diversity and host interactions through global metagenomics.</title>
        <authorList>
            <person name="Schulz F."/>
            <person name="Roux S."/>
            <person name="Paez-Espino D."/>
            <person name="Jungbluth S."/>
            <person name="Walsh D.A."/>
            <person name="Denef V.J."/>
            <person name="McMahon K.D."/>
            <person name="Konstantinidis K.T."/>
            <person name="Eloe-Fadrosh E.A."/>
            <person name="Kyrpides N.C."/>
            <person name="Woyke T."/>
        </authorList>
    </citation>
    <scope>NUCLEOTIDE SEQUENCE</scope>
    <source>
        <strain evidence="1">GVMAG-M-3300001348-25</strain>
    </source>
</reference>
<name>A0A6C0EL63_9ZZZZ</name>
<sequence length="31" mass="3353">MTAITTLGAFIGKKIGTSHVHILTITLFHVM</sequence>
<proteinExistence type="predicted"/>
<accession>A0A6C0EL63</accession>
<dbReference type="EMBL" id="MN738851">
    <property type="protein sequence ID" value="QHT28075.1"/>
    <property type="molecule type" value="Genomic_DNA"/>
</dbReference>
<organism evidence="1">
    <name type="scientific">viral metagenome</name>
    <dbReference type="NCBI Taxonomy" id="1070528"/>
    <lineage>
        <taxon>unclassified sequences</taxon>
        <taxon>metagenomes</taxon>
        <taxon>organismal metagenomes</taxon>
    </lineage>
</organism>
<dbReference type="AlphaFoldDB" id="A0A6C0EL63"/>